<keyword evidence="4" id="KW-0720">Serine protease</keyword>
<reference evidence="5 6" key="1">
    <citation type="submission" date="2023-07" db="EMBL/GenBank/DDBJ databases">
        <title>Genomic Encyclopedia of Type Strains, Phase IV (KMG-IV): sequencing the most valuable type-strain genomes for metagenomic binning, comparative biology and taxonomic classification.</title>
        <authorList>
            <person name="Goeker M."/>
        </authorList>
    </citation>
    <scope>NUCLEOTIDE SEQUENCE [LARGE SCALE GENOMIC DNA]</scope>
    <source>
        <strain evidence="5 6">DSM 23948</strain>
    </source>
</reference>
<dbReference type="Gene3D" id="3.40.50.880">
    <property type="match status" value="1"/>
</dbReference>
<comment type="similarity">
    <text evidence="1">Belongs to the peptidase S51 family.</text>
</comment>
<evidence type="ECO:0000256" key="2">
    <source>
        <dbReference type="ARBA" id="ARBA00022670"/>
    </source>
</evidence>
<sequence length="202" mass="23183">MDRHILAISGGGFSEEDKAYIDEYLLKIPRKREPLKIGFLATASHDAEGYINKFYDAFQTEQPSHLTIKDLESPNIQEVVNTLDLVYVGGGNTQYMLEIWKKTNFDMVLKRAYRNGVILAGISAGAMCWFETCYSEKTDQGYEEFEGLGILKGSLCPHYNDEERRMAFDNWATTQTNRTLYTLEDNENLHFKNEQLIAKIIT</sequence>
<organism evidence="5 6">
    <name type="scientific">Anoxybacillus andreesenii</name>
    <dbReference type="NCBI Taxonomy" id="1325932"/>
    <lineage>
        <taxon>Bacteria</taxon>
        <taxon>Bacillati</taxon>
        <taxon>Bacillota</taxon>
        <taxon>Bacilli</taxon>
        <taxon>Bacillales</taxon>
        <taxon>Anoxybacillaceae</taxon>
        <taxon>Anoxybacillus</taxon>
    </lineage>
</organism>
<name>A0ABT9V0R1_9BACL</name>
<dbReference type="Proteomes" id="UP001231362">
    <property type="component" value="Unassembled WGS sequence"/>
</dbReference>
<proteinExistence type="inferred from homology"/>
<evidence type="ECO:0000313" key="5">
    <source>
        <dbReference type="EMBL" id="MDQ0154536.1"/>
    </source>
</evidence>
<dbReference type="PANTHER" id="PTHR20842:SF0">
    <property type="entry name" value="ALPHA-ASPARTYL DIPEPTIDASE"/>
    <property type="match status" value="1"/>
</dbReference>
<keyword evidence="6" id="KW-1185">Reference proteome</keyword>
<protein>
    <submittedName>
        <fullName evidence="5">Peptidase E</fullName>
    </submittedName>
</protein>
<evidence type="ECO:0000256" key="3">
    <source>
        <dbReference type="ARBA" id="ARBA00022801"/>
    </source>
</evidence>
<comment type="caution">
    <text evidence="5">The sequence shown here is derived from an EMBL/GenBank/DDBJ whole genome shotgun (WGS) entry which is preliminary data.</text>
</comment>
<dbReference type="CDD" id="cd03146">
    <property type="entry name" value="GAT1_Peptidase_E"/>
    <property type="match status" value="1"/>
</dbReference>
<dbReference type="Pfam" id="PF03575">
    <property type="entry name" value="Peptidase_S51"/>
    <property type="match status" value="1"/>
</dbReference>
<dbReference type="EMBL" id="JAUSTU010000003">
    <property type="protein sequence ID" value="MDQ0154536.1"/>
    <property type="molecule type" value="Genomic_DNA"/>
</dbReference>
<evidence type="ECO:0000313" key="6">
    <source>
        <dbReference type="Proteomes" id="UP001231362"/>
    </source>
</evidence>
<dbReference type="InterPro" id="IPR005320">
    <property type="entry name" value="Peptidase_S51"/>
</dbReference>
<dbReference type="InterPro" id="IPR029062">
    <property type="entry name" value="Class_I_gatase-like"/>
</dbReference>
<keyword evidence="2" id="KW-0645">Protease</keyword>
<dbReference type="RefSeq" id="WP_307149143.1">
    <property type="nucleotide sequence ID" value="NZ_JAUSTU010000003.1"/>
</dbReference>
<keyword evidence="3" id="KW-0378">Hydrolase</keyword>
<evidence type="ECO:0000256" key="4">
    <source>
        <dbReference type="ARBA" id="ARBA00022825"/>
    </source>
</evidence>
<evidence type="ECO:0000256" key="1">
    <source>
        <dbReference type="ARBA" id="ARBA00006534"/>
    </source>
</evidence>
<dbReference type="PANTHER" id="PTHR20842">
    <property type="entry name" value="PROTEASE S51 ALPHA-ASPARTYL DIPEPTIDASE"/>
    <property type="match status" value="1"/>
</dbReference>
<gene>
    <name evidence="5" type="ORF">J2S07_000840</name>
</gene>
<dbReference type="SUPFAM" id="SSF52317">
    <property type="entry name" value="Class I glutamine amidotransferase-like"/>
    <property type="match status" value="1"/>
</dbReference>
<accession>A0ABT9V0R1</accession>